<feature type="domain" description="Glycosyltransferase 2-like" evidence="1">
    <location>
        <begin position="1"/>
        <end position="93"/>
    </location>
</feature>
<reference evidence="2 3" key="1">
    <citation type="submission" date="2017-01" db="EMBL/GenBank/DDBJ databases">
        <title>Novel large sulfur bacteria in the metagenomes of groundwater-fed chemosynthetic microbial mats in the Lake Huron basin.</title>
        <authorList>
            <person name="Sharrar A.M."/>
            <person name="Flood B.E."/>
            <person name="Bailey J.V."/>
            <person name="Jones D.S."/>
            <person name="Biddanda B."/>
            <person name="Ruberg S.A."/>
            <person name="Marcus D.N."/>
            <person name="Dick G.J."/>
        </authorList>
    </citation>
    <scope>NUCLEOTIDE SEQUENCE [LARGE SCALE GENOMIC DNA]</scope>
    <source>
        <strain evidence="2">A7</strain>
    </source>
</reference>
<dbReference type="EMBL" id="MTEI01000005">
    <property type="protein sequence ID" value="OQW88133.1"/>
    <property type="molecule type" value="Genomic_DNA"/>
</dbReference>
<dbReference type="InterPro" id="IPR001173">
    <property type="entry name" value="Glyco_trans_2-like"/>
</dbReference>
<dbReference type="GO" id="GO:0016758">
    <property type="term" value="F:hexosyltransferase activity"/>
    <property type="evidence" value="ECO:0007669"/>
    <property type="project" value="UniProtKB-ARBA"/>
</dbReference>
<dbReference type="Pfam" id="PF00535">
    <property type="entry name" value="Glycos_transf_2"/>
    <property type="match status" value="1"/>
</dbReference>
<dbReference type="PANTHER" id="PTHR22916:SF3">
    <property type="entry name" value="UDP-GLCNAC:BETAGAL BETA-1,3-N-ACETYLGLUCOSAMINYLTRANSFERASE-LIKE PROTEIN 1"/>
    <property type="match status" value="1"/>
</dbReference>
<dbReference type="PANTHER" id="PTHR22916">
    <property type="entry name" value="GLYCOSYLTRANSFERASE"/>
    <property type="match status" value="1"/>
</dbReference>
<evidence type="ECO:0000313" key="2">
    <source>
        <dbReference type="EMBL" id="OQW88133.1"/>
    </source>
</evidence>
<gene>
    <name evidence="2" type="ORF">BWK72_10370</name>
</gene>
<dbReference type="Gene3D" id="3.90.550.10">
    <property type="entry name" value="Spore Coat Polysaccharide Biosynthesis Protein SpsA, Chain A"/>
    <property type="match status" value="1"/>
</dbReference>
<dbReference type="Proteomes" id="UP000192505">
    <property type="component" value="Unassembled WGS sequence"/>
</dbReference>
<evidence type="ECO:0000313" key="3">
    <source>
        <dbReference type="Proteomes" id="UP000192505"/>
    </source>
</evidence>
<dbReference type="AlphaFoldDB" id="A0A1W9KUE8"/>
<protein>
    <recommendedName>
        <fullName evidence="1">Glycosyltransferase 2-like domain-containing protein</fullName>
    </recommendedName>
</protein>
<dbReference type="InterPro" id="IPR029044">
    <property type="entry name" value="Nucleotide-diphossugar_trans"/>
</dbReference>
<evidence type="ECO:0000259" key="1">
    <source>
        <dbReference type="Pfam" id="PF00535"/>
    </source>
</evidence>
<accession>A0A1W9KUE8</accession>
<proteinExistence type="predicted"/>
<comment type="caution">
    <text evidence="2">The sequence shown here is derived from an EMBL/GenBank/DDBJ whole genome shotgun (WGS) entry which is preliminary data.</text>
</comment>
<sequence length="224" mass="25306">MPTFNGQRYIGEQIESIISALSQGDELICLDDASTDDTVHILTKLARDFKQLTVYVNEVNLGPNMTVWKLLQLVQTELFVFCDQDDIWLPGRLDITRKCSINELSVVAYQPFVLNGAFLTPVRPKKLNWLRTIVKPTVPGCTIGGSVKIVRKLFPLGNISSIYDQFILMNALLKKVKINVDNEVRILYRRHDNTVTKMGFAPDGITCALVRKFVLIKDISHALL</sequence>
<organism evidence="2 3">
    <name type="scientific">Rhodoferax ferrireducens</name>
    <dbReference type="NCBI Taxonomy" id="192843"/>
    <lineage>
        <taxon>Bacteria</taxon>
        <taxon>Pseudomonadati</taxon>
        <taxon>Pseudomonadota</taxon>
        <taxon>Betaproteobacteria</taxon>
        <taxon>Burkholderiales</taxon>
        <taxon>Comamonadaceae</taxon>
        <taxon>Rhodoferax</taxon>
    </lineage>
</organism>
<name>A0A1W9KUE8_9BURK</name>
<dbReference type="SUPFAM" id="SSF53448">
    <property type="entry name" value="Nucleotide-diphospho-sugar transferases"/>
    <property type="match status" value="1"/>
</dbReference>